<dbReference type="Gene3D" id="3.40.50.2300">
    <property type="match status" value="1"/>
</dbReference>
<evidence type="ECO:0000256" key="5">
    <source>
        <dbReference type="PIRSR" id="PIRSR617867-1"/>
    </source>
</evidence>
<keyword evidence="3" id="KW-0378">Hydrolase</keyword>
<evidence type="ECO:0000259" key="6">
    <source>
        <dbReference type="SMART" id="SM00226"/>
    </source>
</evidence>
<evidence type="ECO:0000256" key="2">
    <source>
        <dbReference type="ARBA" id="ARBA00013064"/>
    </source>
</evidence>
<evidence type="ECO:0000256" key="3">
    <source>
        <dbReference type="ARBA" id="ARBA00022801"/>
    </source>
</evidence>
<feature type="active site" description="Nucleophile" evidence="5">
    <location>
        <position position="17"/>
    </location>
</feature>
<dbReference type="PANTHER" id="PTHR11717">
    <property type="entry name" value="LOW MOLECULAR WEIGHT PROTEIN TYROSINE PHOSPHATASE"/>
    <property type="match status" value="1"/>
</dbReference>
<reference evidence="7 8" key="1">
    <citation type="submission" date="2020-04" db="EMBL/GenBank/DDBJ databases">
        <title>Pseudoalteromonas caenipelagi sp. nov., isolated from a tidal flat.</title>
        <authorList>
            <person name="Park S."/>
            <person name="Yoon J.-H."/>
        </authorList>
    </citation>
    <scope>NUCLEOTIDE SEQUENCE [LARGE SCALE GENOMIC DNA]</scope>
    <source>
        <strain evidence="7 8">JBTF-M23</strain>
    </source>
</reference>
<comment type="similarity">
    <text evidence="1">Belongs to the low molecular weight phosphotyrosine protein phosphatase family.</text>
</comment>
<feature type="domain" description="Phosphotyrosine protein phosphatase I" evidence="6">
    <location>
        <begin position="11"/>
        <end position="158"/>
    </location>
</feature>
<proteinExistence type="inferred from homology"/>
<dbReference type="PRINTS" id="PR00719">
    <property type="entry name" value="LMWPTPASE"/>
</dbReference>
<dbReference type="InterPro" id="IPR036196">
    <property type="entry name" value="Ptyr_pPase_sf"/>
</dbReference>
<dbReference type="FunFam" id="3.40.50.2300:FF:000113">
    <property type="entry name" value="Low molecular weight protein-tyrosine-phosphatase"/>
    <property type="match status" value="1"/>
</dbReference>
<dbReference type="InterPro" id="IPR050438">
    <property type="entry name" value="LMW_PTPase"/>
</dbReference>
<evidence type="ECO:0000256" key="1">
    <source>
        <dbReference type="ARBA" id="ARBA00011063"/>
    </source>
</evidence>
<gene>
    <name evidence="7" type="ORF">HG263_05140</name>
</gene>
<dbReference type="EC" id="3.1.3.48" evidence="2"/>
<protein>
    <recommendedName>
        <fullName evidence="2">protein-tyrosine-phosphatase</fullName>
        <ecNumber evidence="2">3.1.3.48</ecNumber>
    </recommendedName>
</protein>
<dbReference type="RefSeq" id="WP_171625007.1">
    <property type="nucleotide sequence ID" value="NZ_JABBPG010000002.1"/>
</dbReference>
<dbReference type="Pfam" id="PF01451">
    <property type="entry name" value="LMWPc"/>
    <property type="match status" value="1"/>
</dbReference>
<dbReference type="AlphaFoldDB" id="A0A849VDZ5"/>
<dbReference type="InterPro" id="IPR023485">
    <property type="entry name" value="Ptyr_pPase"/>
</dbReference>
<dbReference type="EMBL" id="JABBPG010000002">
    <property type="protein sequence ID" value="NOU49921.1"/>
    <property type="molecule type" value="Genomic_DNA"/>
</dbReference>
<sequence>MRDIPSPEHVQKILIVCMGNICRSPTGEAVLKHQLAKAGLKHIEVDSAGTIAYHQGNAPDRRSMAAGRKRGYSFDTMHARQVTPQDFEYFDLILAADKANLADLMALCPQQYQHKLRLFLEFSHSHYVEIPDPYYGEGDGFELVLDLIEEASTNLIKQLQKR</sequence>
<organism evidence="7 8">
    <name type="scientific">Pseudoalteromonas caenipelagi</name>
    <dbReference type="NCBI Taxonomy" id="2726988"/>
    <lineage>
        <taxon>Bacteria</taxon>
        <taxon>Pseudomonadati</taxon>
        <taxon>Pseudomonadota</taxon>
        <taxon>Gammaproteobacteria</taxon>
        <taxon>Alteromonadales</taxon>
        <taxon>Pseudoalteromonadaceae</taxon>
        <taxon>Pseudoalteromonas</taxon>
    </lineage>
</organism>
<evidence type="ECO:0000313" key="8">
    <source>
        <dbReference type="Proteomes" id="UP000586305"/>
    </source>
</evidence>
<dbReference type="SUPFAM" id="SSF52788">
    <property type="entry name" value="Phosphotyrosine protein phosphatases I"/>
    <property type="match status" value="1"/>
</dbReference>
<dbReference type="SMART" id="SM00226">
    <property type="entry name" value="LMWPc"/>
    <property type="match status" value="1"/>
</dbReference>
<feature type="active site" evidence="5">
    <location>
        <position position="23"/>
    </location>
</feature>
<comment type="caution">
    <text evidence="7">The sequence shown here is derived from an EMBL/GenBank/DDBJ whole genome shotgun (WGS) entry which is preliminary data.</text>
</comment>
<evidence type="ECO:0000256" key="4">
    <source>
        <dbReference type="ARBA" id="ARBA00022912"/>
    </source>
</evidence>
<dbReference type="InterPro" id="IPR017867">
    <property type="entry name" value="Tyr_phospatase_low_mol_wt"/>
</dbReference>
<dbReference type="CDD" id="cd16343">
    <property type="entry name" value="LMWPTP"/>
    <property type="match status" value="1"/>
</dbReference>
<evidence type="ECO:0000313" key="7">
    <source>
        <dbReference type="EMBL" id="NOU49921.1"/>
    </source>
</evidence>
<keyword evidence="8" id="KW-1185">Reference proteome</keyword>
<accession>A0A849VDZ5</accession>
<dbReference type="PANTHER" id="PTHR11717:SF7">
    <property type="entry name" value="LOW MOLECULAR WEIGHT PHOSPHOTYROSINE PROTEIN PHOSPHATASE"/>
    <property type="match status" value="1"/>
</dbReference>
<dbReference type="Proteomes" id="UP000586305">
    <property type="component" value="Unassembled WGS sequence"/>
</dbReference>
<name>A0A849VDZ5_9GAMM</name>
<dbReference type="GO" id="GO:0004725">
    <property type="term" value="F:protein tyrosine phosphatase activity"/>
    <property type="evidence" value="ECO:0007669"/>
    <property type="project" value="UniProtKB-EC"/>
</dbReference>
<keyword evidence="4" id="KW-0904">Protein phosphatase</keyword>
<feature type="active site" description="Proton donor" evidence="5">
    <location>
        <position position="132"/>
    </location>
</feature>